<keyword evidence="4" id="KW-1185">Reference proteome</keyword>
<evidence type="ECO:0000256" key="2">
    <source>
        <dbReference type="SAM" id="SignalP"/>
    </source>
</evidence>
<evidence type="ECO:0000256" key="1">
    <source>
        <dbReference type="SAM" id="Coils"/>
    </source>
</evidence>
<sequence>MKVASFKIVFIILALNAFPSKQVALGSKASSTSAAMSILSRCPQSKCLTDAVSCLAGAQYSNANNSDQAKKVEKLEKEVANLKAELAKAGKPSGFAMLDSNGRLPHSLLDAGYDKYSAYDLAWQSLHMAAAAACRGSTASGGSGSWDNQVMTRNTADKKTCAWICAQTAFRNCHAEVSIYGKKGKATQNGMTVSWFYNYGCNYAANGGSEASSSDETVWNKGYSYFSFCCCRK</sequence>
<name>A0ABN8MWP9_9CNID</name>
<keyword evidence="2" id="KW-0732">Signal</keyword>
<reference evidence="3 4" key="1">
    <citation type="submission" date="2022-05" db="EMBL/GenBank/DDBJ databases">
        <authorList>
            <consortium name="Genoscope - CEA"/>
            <person name="William W."/>
        </authorList>
    </citation>
    <scope>NUCLEOTIDE SEQUENCE [LARGE SCALE GENOMIC DNA]</scope>
</reference>
<feature type="signal peptide" evidence="2">
    <location>
        <begin position="1"/>
        <end position="24"/>
    </location>
</feature>
<keyword evidence="1" id="KW-0175">Coiled coil</keyword>
<evidence type="ECO:0000313" key="4">
    <source>
        <dbReference type="Proteomes" id="UP001159405"/>
    </source>
</evidence>
<gene>
    <name evidence="3" type="ORF">PLOB_00031164</name>
</gene>
<feature type="chain" id="PRO_5046138372" evidence="2">
    <location>
        <begin position="25"/>
        <end position="233"/>
    </location>
</feature>
<feature type="coiled-coil region" evidence="1">
    <location>
        <begin position="65"/>
        <end position="92"/>
    </location>
</feature>
<comment type="caution">
    <text evidence="3">The sequence shown here is derived from an EMBL/GenBank/DDBJ whole genome shotgun (WGS) entry which is preliminary data.</text>
</comment>
<dbReference type="Proteomes" id="UP001159405">
    <property type="component" value="Unassembled WGS sequence"/>
</dbReference>
<organism evidence="3 4">
    <name type="scientific">Porites lobata</name>
    <dbReference type="NCBI Taxonomy" id="104759"/>
    <lineage>
        <taxon>Eukaryota</taxon>
        <taxon>Metazoa</taxon>
        <taxon>Cnidaria</taxon>
        <taxon>Anthozoa</taxon>
        <taxon>Hexacorallia</taxon>
        <taxon>Scleractinia</taxon>
        <taxon>Fungiina</taxon>
        <taxon>Poritidae</taxon>
        <taxon>Porites</taxon>
    </lineage>
</organism>
<protein>
    <submittedName>
        <fullName evidence="3">Uncharacterized protein</fullName>
    </submittedName>
</protein>
<accession>A0ABN8MWP9</accession>
<evidence type="ECO:0000313" key="3">
    <source>
        <dbReference type="EMBL" id="CAH3035782.1"/>
    </source>
</evidence>
<dbReference type="EMBL" id="CALNXK010000004">
    <property type="protein sequence ID" value="CAH3035782.1"/>
    <property type="molecule type" value="Genomic_DNA"/>
</dbReference>
<proteinExistence type="predicted"/>